<comment type="function">
    <text evidence="22">Catalyzes the addition of GlcNAc or GlcUA monosaccharides to the nascent hyaluronan polymer. Therefore, it is essential to hyaluronan synthesis a major component of most extracellular matrices that has a structural role in tissues architectures and regulates cell adhesion, migration and differentiation. This is one of three isoenzymes responsible for cellular hyaluronan synthesis and it is particularly responsible for the synthesis of high molecular mass hyaluronan.</text>
</comment>
<dbReference type="Proteomes" id="UP001356427">
    <property type="component" value="Unassembled WGS sequence"/>
</dbReference>
<feature type="region of interest" description="Disordered" evidence="25">
    <location>
        <begin position="738"/>
        <end position="763"/>
    </location>
</feature>
<evidence type="ECO:0000256" key="21">
    <source>
        <dbReference type="ARBA" id="ARBA00031214"/>
    </source>
</evidence>
<evidence type="ECO:0000256" key="22">
    <source>
        <dbReference type="ARBA" id="ARBA00045290"/>
    </source>
</evidence>
<protein>
    <recommendedName>
        <fullName evidence="10">Hyaluronan synthase 2</fullName>
        <ecNumber evidence="9">2.4.1.212</ecNumber>
    </recommendedName>
    <alternativeName>
        <fullName evidence="20">Hyaluronate synthase 2</fullName>
    </alternativeName>
    <alternativeName>
        <fullName evidence="21">Hyaluronic acid synthase 2</fullName>
    </alternativeName>
</protein>
<feature type="transmembrane region" description="Helical" evidence="26">
    <location>
        <begin position="46"/>
        <end position="66"/>
    </location>
</feature>
<evidence type="ECO:0000256" key="20">
    <source>
        <dbReference type="ARBA" id="ARBA00030887"/>
    </source>
</evidence>
<evidence type="ECO:0000256" key="6">
    <source>
        <dbReference type="ARBA" id="ARBA00004653"/>
    </source>
</evidence>
<keyword evidence="13" id="KW-0808">Transferase</keyword>
<comment type="cofactor">
    <cofactor evidence="1">
        <name>Mg(2+)</name>
        <dbReference type="ChEBI" id="CHEBI:18420"/>
    </cofactor>
</comment>
<evidence type="ECO:0000256" key="11">
    <source>
        <dbReference type="ARBA" id="ARBA00022475"/>
    </source>
</evidence>
<evidence type="ECO:0000256" key="16">
    <source>
        <dbReference type="ARBA" id="ARBA00022989"/>
    </source>
</evidence>
<evidence type="ECO:0000313" key="27">
    <source>
        <dbReference type="EMBL" id="KAK6327155.1"/>
    </source>
</evidence>
<keyword evidence="16 26" id="KW-1133">Transmembrane helix</keyword>
<sequence>MRCDKALTYLRFIGTTMFGVSLLVGISTAYIMGYQFFTTARNHLSFGLYGAILVIHLLIQSLFALLEHRNMRRSLETPIKLTKSLALCIAAYQEDPAYLRKCLVSVKRLTYPGIKVVMVIDGNNEEDNYMMEIFREIMGRDKAATYVWKNNYHHRGPEETDETYAESLQAVLRLVLNNKCVCIMQKWGGKREVMYTAFKALGRSVHYVQVCDSDTMLDPASSVEMVKVLEEDPMVGGVGGDVQILNKYESWISFLSSVRYWVAFNIERACQSYFGCVQCISGPLGMYRNNLLHEFLEDWYNQTFMGSHCSFGDDRHLTNRVLSLGYATKYTARSKCLTETPITYLRWLNQQTRWSKSYFREWLYNAMWFHKHHLWMTYEAVITGFFPFFLIATSIQLFYQGRIWNILLFLLIVQAVALIKSSFASCLRGNIVMVFMSFYSVLYMSSLLPAKMFAIATINKAGWGTSGRKTIVTNFIGLVPISVWFTILFLGVIYSVVQETRKHFPESEKKILIVGAIVYASYWVMLLTLYTVLITKCGKRKKEQQYDMVLDLVEHGACNAKTAAGAWFPGRHLITYADDSALVSVLKGDEMEHGPALNDCTVWSILTGSHMTDSTILTGSHMTDSTILTGSHMTDSAILTKQMEFTNVPHHADALAGCNTKNRTPILYLRDAVENRTPILDTRTEHLSCTSEMLDAVENRTPILDAVENRTPILDAVENRNTYPRCLENRTPILYLRDANPPADGGKDDVSACRHQTPGSRER</sequence>
<evidence type="ECO:0000256" key="23">
    <source>
        <dbReference type="ARBA" id="ARBA00047948"/>
    </source>
</evidence>
<reference evidence="27 28" key="1">
    <citation type="submission" date="2021-04" db="EMBL/GenBank/DDBJ databases">
        <authorList>
            <person name="De Guttry C."/>
            <person name="Zahm M."/>
            <person name="Klopp C."/>
            <person name="Cabau C."/>
            <person name="Louis A."/>
            <person name="Berthelot C."/>
            <person name="Parey E."/>
            <person name="Roest Crollius H."/>
            <person name="Montfort J."/>
            <person name="Robinson-Rechavi M."/>
            <person name="Bucao C."/>
            <person name="Bouchez O."/>
            <person name="Gislard M."/>
            <person name="Lluch J."/>
            <person name="Milhes M."/>
            <person name="Lampietro C."/>
            <person name="Lopez Roques C."/>
            <person name="Donnadieu C."/>
            <person name="Braasch I."/>
            <person name="Desvignes T."/>
            <person name="Postlethwait J."/>
            <person name="Bobe J."/>
            <person name="Wedekind C."/>
            <person name="Guiguen Y."/>
        </authorList>
    </citation>
    <scope>NUCLEOTIDE SEQUENCE [LARGE SCALE GENOMIC DNA]</scope>
    <source>
        <strain evidence="27">Cs_M1</strain>
        <tissue evidence="27">Blood</tissue>
    </source>
</reference>
<accession>A0AAN8R4W5</accession>
<feature type="transmembrane region" description="Helical" evidence="26">
    <location>
        <begin position="375"/>
        <end position="397"/>
    </location>
</feature>
<dbReference type="SUPFAM" id="SSF53448">
    <property type="entry name" value="Nucleotide-diphospho-sugar transferases"/>
    <property type="match status" value="1"/>
</dbReference>
<dbReference type="Gene3D" id="3.90.550.10">
    <property type="entry name" value="Spore Coat Polysaccharide Biosynthesis Protein SpsA, Chain A"/>
    <property type="match status" value="1"/>
</dbReference>
<comment type="pathway">
    <text evidence="7">Glycan biosynthesis; hyaluronan biosynthesis.</text>
</comment>
<evidence type="ECO:0000256" key="25">
    <source>
        <dbReference type="SAM" id="MobiDB-lite"/>
    </source>
</evidence>
<dbReference type="GO" id="GO:0030213">
    <property type="term" value="P:hyaluronan biosynthetic process"/>
    <property type="evidence" value="ECO:0007669"/>
    <property type="project" value="TreeGrafter"/>
</dbReference>
<keyword evidence="12" id="KW-0328">Glycosyltransferase</keyword>
<keyword evidence="18 26" id="KW-0472">Membrane</keyword>
<evidence type="ECO:0000256" key="4">
    <source>
        <dbReference type="ARBA" id="ARBA00004477"/>
    </source>
</evidence>
<dbReference type="CDD" id="cd06434">
    <property type="entry name" value="GT2_HAS"/>
    <property type="match status" value="1"/>
</dbReference>
<dbReference type="EC" id="2.4.1.212" evidence="9"/>
<keyword evidence="14 26" id="KW-0812">Transmembrane</keyword>
<comment type="catalytic activity">
    <reaction evidence="23">
        <text>N-acetyl-beta-D-glucosaminyl-(1-&gt;4)-[hyaluronan](n) + UDP-alpha-D-glucuronate = [hyaluronan](n+1) + UDP + H(+)</text>
        <dbReference type="Rhea" id="RHEA:12528"/>
        <dbReference type="Rhea" id="RHEA-COMP:12585"/>
        <dbReference type="Rhea" id="RHEA-COMP:12587"/>
        <dbReference type="ChEBI" id="CHEBI:15378"/>
        <dbReference type="ChEBI" id="CHEBI:58052"/>
        <dbReference type="ChEBI" id="CHEBI:58223"/>
        <dbReference type="ChEBI" id="CHEBI:132153"/>
        <dbReference type="ChEBI" id="CHEBI:132154"/>
        <dbReference type="EC" id="2.4.1.212"/>
    </reaction>
    <physiologicalReaction direction="left-to-right" evidence="23">
        <dbReference type="Rhea" id="RHEA:12529"/>
    </physiologicalReaction>
</comment>
<evidence type="ECO:0000256" key="13">
    <source>
        <dbReference type="ARBA" id="ARBA00022679"/>
    </source>
</evidence>
<dbReference type="GO" id="GO:0005886">
    <property type="term" value="C:plasma membrane"/>
    <property type="evidence" value="ECO:0007669"/>
    <property type="project" value="UniProtKB-SubCell"/>
</dbReference>
<evidence type="ECO:0000256" key="5">
    <source>
        <dbReference type="ARBA" id="ARBA00004651"/>
    </source>
</evidence>
<dbReference type="GO" id="GO:0005764">
    <property type="term" value="C:lysosome"/>
    <property type="evidence" value="ECO:0007669"/>
    <property type="project" value="UniProtKB-SubCell"/>
</dbReference>
<keyword evidence="19" id="KW-0458">Lysosome</keyword>
<feature type="transmembrane region" description="Helical" evidence="26">
    <location>
        <begin position="475"/>
        <end position="497"/>
    </location>
</feature>
<evidence type="ECO:0000256" key="10">
    <source>
        <dbReference type="ARBA" id="ARBA00022262"/>
    </source>
</evidence>
<comment type="subcellular location">
    <subcellularLocation>
        <location evidence="5">Cell membrane</location>
        <topology evidence="5">Multi-pass membrane protein</topology>
    </subcellularLocation>
    <subcellularLocation>
        <location evidence="4">Endoplasmic reticulum membrane</location>
        <topology evidence="4">Multi-pass membrane protein</topology>
    </subcellularLocation>
    <subcellularLocation>
        <location evidence="6">Golgi apparatus membrane</location>
        <topology evidence="6">Multi-pass membrane protein</topology>
    </subcellularLocation>
    <subcellularLocation>
        <location evidence="2">Lysosome</location>
    </subcellularLocation>
    <subcellularLocation>
        <location evidence="3">Vesicle</location>
    </subcellularLocation>
</comment>
<evidence type="ECO:0000256" key="9">
    <source>
        <dbReference type="ARBA" id="ARBA00012207"/>
    </source>
</evidence>
<dbReference type="PANTHER" id="PTHR22913">
    <property type="entry name" value="HYALURONAN SYNTHASE"/>
    <property type="match status" value="1"/>
</dbReference>
<dbReference type="GO" id="GO:0000139">
    <property type="term" value="C:Golgi membrane"/>
    <property type="evidence" value="ECO:0007669"/>
    <property type="project" value="UniProtKB-SubCell"/>
</dbReference>
<evidence type="ECO:0000256" key="7">
    <source>
        <dbReference type="ARBA" id="ARBA00004698"/>
    </source>
</evidence>
<feature type="transmembrane region" description="Helical" evidence="26">
    <location>
        <begin position="431"/>
        <end position="455"/>
    </location>
</feature>
<keyword evidence="15" id="KW-0256">Endoplasmic reticulum</keyword>
<dbReference type="GO" id="GO:0085029">
    <property type="term" value="P:extracellular matrix assembly"/>
    <property type="evidence" value="ECO:0007669"/>
    <property type="project" value="TreeGrafter"/>
</dbReference>
<proteinExistence type="inferred from homology"/>
<evidence type="ECO:0000256" key="12">
    <source>
        <dbReference type="ARBA" id="ARBA00022676"/>
    </source>
</evidence>
<comment type="caution">
    <text evidence="27">The sequence shown here is derived from an EMBL/GenBank/DDBJ whole genome shotgun (WGS) entry which is preliminary data.</text>
</comment>
<name>A0AAN8R4W5_9TELE</name>
<feature type="transmembrane region" description="Helical" evidence="26">
    <location>
        <begin position="403"/>
        <end position="419"/>
    </location>
</feature>
<dbReference type="Pfam" id="PF03142">
    <property type="entry name" value="Chitin_synth_2"/>
    <property type="match status" value="1"/>
</dbReference>
<evidence type="ECO:0000256" key="3">
    <source>
        <dbReference type="ARBA" id="ARBA00004373"/>
    </source>
</evidence>
<gene>
    <name evidence="27" type="ORF">J4Q44_G00028000</name>
</gene>
<feature type="transmembrane region" description="Helical" evidence="26">
    <location>
        <begin position="511"/>
        <end position="533"/>
    </location>
</feature>
<organism evidence="27 28">
    <name type="scientific">Coregonus suidteri</name>
    <dbReference type="NCBI Taxonomy" id="861788"/>
    <lineage>
        <taxon>Eukaryota</taxon>
        <taxon>Metazoa</taxon>
        <taxon>Chordata</taxon>
        <taxon>Craniata</taxon>
        <taxon>Vertebrata</taxon>
        <taxon>Euteleostomi</taxon>
        <taxon>Actinopterygii</taxon>
        <taxon>Neopterygii</taxon>
        <taxon>Teleostei</taxon>
        <taxon>Protacanthopterygii</taxon>
        <taxon>Salmoniformes</taxon>
        <taxon>Salmonidae</taxon>
        <taxon>Coregoninae</taxon>
        <taxon>Coregonus</taxon>
    </lineage>
</organism>
<evidence type="ECO:0000256" key="26">
    <source>
        <dbReference type="SAM" id="Phobius"/>
    </source>
</evidence>
<feature type="transmembrane region" description="Helical" evidence="26">
    <location>
        <begin position="12"/>
        <end position="34"/>
    </location>
</feature>
<dbReference type="PANTHER" id="PTHR22913:SF7">
    <property type="entry name" value="HYALURONAN SYNTHASE 2"/>
    <property type="match status" value="1"/>
</dbReference>
<evidence type="ECO:0000256" key="8">
    <source>
        <dbReference type="ARBA" id="ARBA00006782"/>
    </source>
</evidence>
<evidence type="ECO:0000256" key="18">
    <source>
        <dbReference type="ARBA" id="ARBA00023136"/>
    </source>
</evidence>
<dbReference type="AlphaFoldDB" id="A0AAN8R4W5"/>
<evidence type="ECO:0000313" key="28">
    <source>
        <dbReference type="Proteomes" id="UP001356427"/>
    </source>
</evidence>
<comment type="catalytic activity">
    <reaction evidence="24">
        <text>[hyaluronan](n) + UDP-N-acetyl-alpha-D-glucosamine = N-acetyl-beta-D-glucosaminyl-(1-&gt;4)-[hyaluronan](n) + UDP + H(+)</text>
        <dbReference type="Rhea" id="RHEA:20465"/>
        <dbReference type="Rhea" id="RHEA-COMP:12583"/>
        <dbReference type="Rhea" id="RHEA-COMP:12585"/>
        <dbReference type="ChEBI" id="CHEBI:15378"/>
        <dbReference type="ChEBI" id="CHEBI:57705"/>
        <dbReference type="ChEBI" id="CHEBI:58223"/>
        <dbReference type="ChEBI" id="CHEBI:132153"/>
        <dbReference type="ChEBI" id="CHEBI:132154"/>
        <dbReference type="EC" id="2.4.1.212"/>
    </reaction>
    <physiologicalReaction direction="left-to-right" evidence="24">
        <dbReference type="Rhea" id="RHEA:20466"/>
    </physiologicalReaction>
</comment>
<evidence type="ECO:0000256" key="1">
    <source>
        <dbReference type="ARBA" id="ARBA00001946"/>
    </source>
</evidence>
<evidence type="ECO:0000256" key="2">
    <source>
        <dbReference type="ARBA" id="ARBA00004371"/>
    </source>
</evidence>
<dbReference type="GO" id="GO:0050501">
    <property type="term" value="F:hyaluronan synthase activity"/>
    <property type="evidence" value="ECO:0007669"/>
    <property type="project" value="UniProtKB-EC"/>
</dbReference>
<dbReference type="InterPro" id="IPR029044">
    <property type="entry name" value="Nucleotide-diphossugar_trans"/>
</dbReference>
<comment type="similarity">
    <text evidence="8">Belongs to the NodC/HAS family.</text>
</comment>
<keyword evidence="17" id="KW-0333">Golgi apparatus</keyword>
<keyword evidence="28" id="KW-1185">Reference proteome</keyword>
<dbReference type="EMBL" id="JAGTTL010000002">
    <property type="protein sequence ID" value="KAK6327155.1"/>
    <property type="molecule type" value="Genomic_DNA"/>
</dbReference>
<evidence type="ECO:0000256" key="17">
    <source>
        <dbReference type="ARBA" id="ARBA00023034"/>
    </source>
</evidence>
<evidence type="ECO:0000256" key="15">
    <source>
        <dbReference type="ARBA" id="ARBA00022824"/>
    </source>
</evidence>
<evidence type="ECO:0000256" key="24">
    <source>
        <dbReference type="ARBA" id="ARBA00048397"/>
    </source>
</evidence>
<keyword evidence="11" id="KW-1003">Cell membrane</keyword>
<dbReference type="GO" id="GO:0031982">
    <property type="term" value="C:vesicle"/>
    <property type="evidence" value="ECO:0007669"/>
    <property type="project" value="UniProtKB-SubCell"/>
</dbReference>
<evidence type="ECO:0000256" key="14">
    <source>
        <dbReference type="ARBA" id="ARBA00022692"/>
    </source>
</evidence>
<evidence type="ECO:0000256" key="19">
    <source>
        <dbReference type="ARBA" id="ARBA00023228"/>
    </source>
</evidence>
<dbReference type="GO" id="GO:0005789">
    <property type="term" value="C:endoplasmic reticulum membrane"/>
    <property type="evidence" value="ECO:0007669"/>
    <property type="project" value="UniProtKB-SubCell"/>
</dbReference>